<keyword evidence="1" id="KW-0472">Membrane</keyword>
<evidence type="ECO:0000313" key="2">
    <source>
        <dbReference type="EMBL" id="NDO70819.1"/>
    </source>
</evidence>
<dbReference type="EMBL" id="VIRB01000120">
    <property type="protein sequence ID" value="NDO70819.1"/>
    <property type="molecule type" value="Genomic_DNA"/>
</dbReference>
<evidence type="ECO:0000313" key="3">
    <source>
        <dbReference type="Proteomes" id="UP000474104"/>
    </source>
</evidence>
<dbReference type="OrthoDB" id="1936797at2"/>
<sequence>MKKVKKFLALLGAVLLAALYISTLVFALSDSPVFSDLLKISVAATILVPVLLYACILAARLNHRDGEY</sequence>
<comment type="caution">
    <text evidence="2">The sequence shown here is derived from an EMBL/GenBank/DDBJ whole genome shotgun (WGS) entry which is preliminary data.</text>
</comment>
<feature type="transmembrane region" description="Helical" evidence="1">
    <location>
        <begin position="37"/>
        <end position="59"/>
    </location>
</feature>
<proteinExistence type="predicted"/>
<protein>
    <submittedName>
        <fullName evidence="2">Uncharacterized protein</fullName>
    </submittedName>
</protein>
<dbReference type="AlphaFoldDB" id="A0A9X5C9Y6"/>
<name>A0A9X5C9Y6_9FIRM</name>
<dbReference type="Proteomes" id="UP000474104">
    <property type="component" value="Unassembled WGS sequence"/>
</dbReference>
<keyword evidence="1" id="KW-0812">Transmembrane</keyword>
<dbReference type="RefSeq" id="WP_004079288.1">
    <property type="nucleotide sequence ID" value="NZ_VIRB01000120.1"/>
</dbReference>
<organism evidence="2 3">
    <name type="scientific">Schaedlerella arabinosiphila</name>
    <dbReference type="NCBI Taxonomy" id="2044587"/>
    <lineage>
        <taxon>Bacteria</taxon>
        <taxon>Bacillati</taxon>
        <taxon>Bacillota</taxon>
        <taxon>Clostridia</taxon>
        <taxon>Lachnospirales</taxon>
        <taxon>Lachnospiraceae</taxon>
        <taxon>Schaedlerella</taxon>
    </lineage>
</organism>
<gene>
    <name evidence="2" type="ORF">FMM80_20070</name>
</gene>
<accession>A0A9X5C9Y6</accession>
<reference evidence="2 3" key="1">
    <citation type="submission" date="2019-07" db="EMBL/GenBank/DDBJ databases">
        <title>Draft genome sequences of 15 bacterial species constituting the stable defined intestinal microbiota of the GM15 gnotobiotic mouse model.</title>
        <authorList>
            <person name="Elie C."/>
            <person name="Mathieu A."/>
            <person name="Saliou A."/>
            <person name="Darnaud M."/>
            <person name="Leulier F."/>
            <person name="Tamellini A."/>
        </authorList>
    </citation>
    <scope>NUCLEOTIDE SEQUENCE [LARGE SCALE GENOMIC DNA]</scope>
    <source>
        <strain evidence="3">ASF 502</strain>
    </source>
</reference>
<evidence type="ECO:0000256" key="1">
    <source>
        <dbReference type="SAM" id="Phobius"/>
    </source>
</evidence>
<keyword evidence="1" id="KW-1133">Transmembrane helix</keyword>